<reference evidence="2" key="1">
    <citation type="submission" date="2007-08" db="EMBL/GenBank/DDBJ databases">
        <authorList>
            <person name="Frangeul L."/>
        </authorList>
    </citation>
    <scope>NUCLEOTIDE SEQUENCE</scope>
    <source>
        <strain evidence="2">PCC 7806</strain>
    </source>
</reference>
<protein>
    <submittedName>
        <fullName evidence="2">Similarity</fullName>
    </submittedName>
</protein>
<keyword evidence="1" id="KW-1133">Transmembrane helix</keyword>
<accession>A8YBZ6</accession>
<sequence>MKLKKENWFLSEDKEYQWLQFEKLIDLHKFYFENLIKSASFSFGIIGAILTYVISAKLSENLIRLALQLPFLLSIGTFIMFCFGTWKTWDLSNWVKHHQVELGIDWRPHAETLTYMSIAFALLFLIVAIGLGGLIANPSMLKAVGCVP</sequence>
<proteinExistence type="predicted"/>
<evidence type="ECO:0000256" key="1">
    <source>
        <dbReference type="SAM" id="Phobius"/>
    </source>
</evidence>
<feature type="transmembrane region" description="Helical" evidence="1">
    <location>
        <begin position="35"/>
        <end position="54"/>
    </location>
</feature>
<feature type="transmembrane region" description="Helical" evidence="1">
    <location>
        <begin position="66"/>
        <end position="86"/>
    </location>
</feature>
<evidence type="ECO:0000313" key="2">
    <source>
        <dbReference type="EMBL" id="CAO89067.1"/>
    </source>
</evidence>
<organism evidence="2">
    <name type="scientific">Microcystis aeruginosa (strain PCC 7806)</name>
    <dbReference type="NCBI Taxonomy" id="267872"/>
    <lineage>
        <taxon>Bacteria</taxon>
        <taxon>Bacillati</taxon>
        <taxon>Cyanobacteriota</taxon>
        <taxon>Cyanophyceae</taxon>
        <taxon>Oscillatoriophycideae</taxon>
        <taxon>Chroococcales</taxon>
        <taxon>Microcystaceae</taxon>
        <taxon>Microcystis</taxon>
    </lineage>
</organism>
<feature type="transmembrane region" description="Helical" evidence="1">
    <location>
        <begin position="115"/>
        <end position="135"/>
    </location>
</feature>
<gene>
    <name evidence="2" type="ORF">IPF_4544</name>
</gene>
<dbReference type="EMBL" id="AM778909">
    <property type="protein sequence ID" value="CAO89067.1"/>
    <property type="molecule type" value="Genomic_DNA"/>
</dbReference>
<name>A8YBZ6_MICA7</name>
<dbReference type="AlphaFoldDB" id="A8YBZ6"/>
<keyword evidence="1" id="KW-0472">Membrane</keyword>
<keyword evidence="1" id="KW-0812">Transmembrane</keyword>